<evidence type="ECO:0000256" key="2">
    <source>
        <dbReference type="ARBA" id="ARBA00007647"/>
    </source>
</evidence>
<dbReference type="GO" id="GO:0016757">
    <property type="term" value="F:glycosyltransferase activity"/>
    <property type="evidence" value="ECO:0007669"/>
    <property type="project" value="UniProtKB-UniRule"/>
</dbReference>
<dbReference type="EMBL" id="KN716159">
    <property type="protein sequence ID" value="KJH52786.1"/>
    <property type="molecule type" value="Genomic_DNA"/>
</dbReference>
<reference evidence="7 8" key="1">
    <citation type="submission" date="2013-11" db="EMBL/GenBank/DDBJ databases">
        <title>Draft genome of the bovine lungworm Dictyocaulus viviparus.</title>
        <authorList>
            <person name="Mitreva M."/>
        </authorList>
    </citation>
    <scope>NUCLEOTIDE SEQUENCE [LARGE SCALE GENOMIC DNA]</scope>
    <source>
        <strain evidence="7 8">HannoverDv2000</strain>
    </source>
</reference>
<dbReference type="EC" id="2.4.1.-" evidence="6"/>
<organism evidence="7 8">
    <name type="scientific">Dictyocaulus viviparus</name>
    <name type="common">Bovine lungworm</name>
    <dbReference type="NCBI Taxonomy" id="29172"/>
    <lineage>
        <taxon>Eukaryota</taxon>
        <taxon>Metazoa</taxon>
        <taxon>Ecdysozoa</taxon>
        <taxon>Nematoda</taxon>
        <taxon>Chromadorea</taxon>
        <taxon>Rhabditida</taxon>
        <taxon>Rhabditina</taxon>
        <taxon>Rhabditomorpha</taxon>
        <taxon>Strongyloidea</taxon>
        <taxon>Metastrongylidae</taxon>
        <taxon>Dictyocaulus</taxon>
    </lineage>
</organism>
<evidence type="ECO:0000313" key="7">
    <source>
        <dbReference type="EMBL" id="KJH52786.1"/>
    </source>
</evidence>
<proteinExistence type="inferred from homology"/>
<evidence type="ECO:0000256" key="1">
    <source>
        <dbReference type="ARBA" id="ARBA00004167"/>
    </source>
</evidence>
<evidence type="ECO:0000256" key="6">
    <source>
        <dbReference type="RuleBase" id="RU366017"/>
    </source>
</evidence>
<comment type="similarity">
    <text evidence="2 6">Belongs to the glycosyltransferase 92 family.</text>
</comment>
<evidence type="ECO:0000313" key="8">
    <source>
        <dbReference type="Proteomes" id="UP000053766"/>
    </source>
</evidence>
<dbReference type="Proteomes" id="UP000053766">
    <property type="component" value="Unassembled WGS sequence"/>
</dbReference>
<dbReference type="GO" id="GO:0016020">
    <property type="term" value="C:membrane"/>
    <property type="evidence" value="ECO:0007669"/>
    <property type="project" value="UniProtKB-SubCell"/>
</dbReference>
<keyword evidence="4 6" id="KW-0808">Transferase</keyword>
<evidence type="ECO:0000256" key="4">
    <source>
        <dbReference type="ARBA" id="ARBA00022679"/>
    </source>
</evidence>
<gene>
    <name evidence="7" type="ORF">DICVIV_00993</name>
</gene>
<name>A0A0D8YDV2_DICVI</name>
<comment type="subcellular location">
    <subcellularLocation>
        <location evidence="1">Membrane</location>
        <topology evidence="1">Single-pass membrane protein</topology>
    </subcellularLocation>
</comment>
<dbReference type="OrthoDB" id="2526284at2759"/>
<keyword evidence="8" id="KW-1185">Reference proteome</keyword>
<evidence type="ECO:0000256" key="5">
    <source>
        <dbReference type="ARBA" id="ARBA00023136"/>
    </source>
</evidence>
<protein>
    <recommendedName>
        <fullName evidence="6">Glycosyltransferase family 92 protein</fullName>
        <ecNumber evidence="6">2.4.1.-</ecNumber>
    </recommendedName>
</protein>
<dbReference type="Pfam" id="PF01697">
    <property type="entry name" value="Glyco_transf_92"/>
    <property type="match status" value="1"/>
</dbReference>
<evidence type="ECO:0000256" key="3">
    <source>
        <dbReference type="ARBA" id="ARBA00022676"/>
    </source>
</evidence>
<sequence>MHDCMLRARSHVKFVANFDLDDFPVAMNANLPEVLKKIDDENKDIAEIIVDWKLTKQMIQWDSISTPSDIRFMLFASKLVADKSIRTDYLISKKMFIRPERVALFDMHNVYRNELIPGKAIQYGFVYHSSQRLFILHMRRFHRNLINDRTLYNSSTNTRFLIALNRKMTMNFRKRIQWDEFSAHKMSPWATEAREILRNLEQCRREAFGTILTDDNKICQQSSGGCEAMLTTRSNFIRARMSWIDLAHTAYFNNYTIAH</sequence>
<accession>A0A0D8YDV2</accession>
<keyword evidence="5" id="KW-0472">Membrane</keyword>
<dbReference type="AlphaFoldDB" id="A0A0D8YDV2"/>
<dbReference type="InterPro" id="IPR008166">
    <property type="entry name" value="Glyco_transf_92"/>
</dbReference>
<keyword evidence="3 6" id="KW-0328">Glycosyltransferase</keyword>
<reference evidence="8" key="2">
    <citation type="journal article" date="2016" name="Sci. Rep.">
        <title>Dictyocaulus viviparus genome, variome and transcriptome elucidate lungworm biology and support future intervention.</title>
        <authorList>
            <person name="McNulty S.N."/>
            <person name="Strube C."/>
            <person name="Rosa B.A."/>
            <person name="Martin J.C."/>
            <person name="Tyagi R."/>
            <person name="Choi Y.J."/>
            <person name="Wang Q."/>
            <person name="Hallsworth Pepin K."/>
            <person name="Zhang X."/>
            <person name="Ozersky P."/>
            <person name="Wilson R.K."/>
            <person name="Sternberg P.W."/>
            <person name="Gasser R.B."/>
            <person name="Mitreva M."/>
        </authorList>
    </citation>
    <scope>NUCLEOTIDE SEQUENCE [LARGE SCALE GENOMIC DNA]</scope>
    <source>
        <strain evidence="8">HannoverDv2000</strain>
    </source>
</reference>